<dbReference type="Pfam" id="PF11365">
    <property type="entry name" value="SOGA"/>
    <property type="match status" value="2"/>
</dbReference>
<dbReference type="GO" id="GO:0016020">
    <property type="term" value="C:membrane"/>
    <property type="evidence" value="ECO:0007669"/>
    <property type="project" value="UniProtKB-SubCell"/>
</dbReference>
<feature type="region of interest" description="Disordered" evidence="6">
    <location>
        <begin position="1501"/>
        <end position="1524"/>
    </location>
</feature>
<evidence type="ECO:0000256" key="5">
    <source>
        <dbReference type="SAM" id="Coils"/>
    </source>
</evidence>
<dbReference type="Proteomes" id="UP000289886">
    <property type="component" value="Unassembled WGS sequence"/>
</dbReference>
<feature type="domain" description="SOGA 1/2-like coiled-coil" evidence="8">
    <location>
        <begin position="946"/>
        <end position="999"/>
    </location>
</feature>
<evidence type="ECO:0000259" key="7">
    <source>
        <dbReference type="Pfam" id="PF11365"/>
    </source>
</evidence>
<feature type="domain" description="SOGA coiled-coil" evidence="7">
    <location>
        <begin position="399"/>
        <end position="493"/>
    </location>
</feature>
<evidence type="ECO:0000256" key="1">
    <source>
        <dbReference type="ARBA" id="ARBA00004370"/>
    </source>
</evidence>
<name>A0A444UMV3_ACIRT</name>
<feature type="coiled-coil region" evidence="5">
    <location>
        <begin position="858"/>
        <end position="885"/>
    </location>
</feature>
<dbReference type="EMBL" id="SCEB01214220">
    <property type="protein sequence ID" value="RXM36527.1"/>
    <property type="molecule type" value="Genomic_DNA"/>
</dbReference>
<evidence type="ECO:0000256" key="4">
    <source>
        <dbReference type="ARBA" id="ARBA00023136"/>
    </source>
</evidence>
<feature type="coiled-coil region" evidence="5">
    <location>
        <begin position="220"/>
        <end position="297"/>
    </location>
</feature>
<feature type="compositionally biased region" description="Polar residues" evidence="6">
    <location>
        <begin position="108"/>
        <end position="119"/>
    </location>
</feature>
<feature type="compositionally biased region" description="Basic and acidic residues" evidence="6">
    <location>
        <begin position="95"/>
        <end position="107"/>
    </location>
</feature>
<evidence type="ECO:0000259" key="8">
    <source>
        <dbReference type="Pfam" id="PF14818"/>
    </source>
</evidence>
<feature type="coiled-coil region" evidence="5">
    <location>
        <begin position="469"/>
        <end position="603"/>
    </location>
</feature>
<organism evidence="9 10">
    <name type="scientific">Acipenser ruthenus</name>
    <name type="common">Sterlet sturgeon</name>
    <dbReference type="NCBI Taxonomy" id="7906"/>
    <lineage>
        <taxon>Eukaryota</taxon>
        <taxon>Metazoa</taxon>
        <taxon>Chordata</taxon>
        <taxon>Craniata</taxon>
        <taxon>Vertebrata</taxon>
        <taxon>Euteleostomi</taxon>
        <taxon>Actinopterygii</taxon>
        <taxon>Chondrostei</taxon>
        <taxon>Acipenseriformes</taxon>
        <taxon>Acipenseridae</taxon>
        <taxon>Acipenser</taxon>
    </lineage>
</organism>
<dbReference type="PANTHER" id="PTHR15742:SF2">
    <property type="entry name" value="PROTEIN SOGA3"/>
    <property type="match status" value="1"/>
</dbReference>
<evidence type="ECO:0000256" key="2">
    <source>
        <dbReference type="ARBA" id="ARBA00022553"/>
    </source>
</evidence>
<dbReference type="InterPro" id="IPR049885">
    <property type="entry name" value="MTCL1-3"/>
</dbReference>
<feature type="compositionally biased region" description="Polar residues" evidence="6">
    <location>
        <begin position="154"/>
        <end position="166"/>
    </location>
</feature>
<sequence length="1645" mass="187071">MNPAASGAADSLQLDNSNRKQQRASSPARFRDGTTRFASKTTASARSNAPKQGLKHTRGSVQGSVANSKDKQLTSRGVVAVHPGGAEETNASNTDRAEAGKKTEERNSQVPETRGTDITSIKGDYYRVVSDQPGSASKSSKGKLKNQQKGGGEASNSSKQNSTTSVRCGPGFGKEGCLQSELIQFHINKRLKKCGKMHTKTANTQETDSQSEVPAERINMETVTQQDQNIQNEIERLIDENEDLKSEIDEMRTEMDEMRDSFYEEDACQLQDMRRELERANKNCRILQYRLRKAERKRLRYAETGEIDTELVRSLEQDLKVAKDVSVRLHHELENVEEKRAKTEEENEKLRQQLIEVEITKQALQNELEKAKELSLKRRGSKDLQKSEKKTPQTPTEDDNEDLKCQLQFIKEEAILMRKKMAKIDKEKDRLEQELQKYRSFYGDLDSPLPKGEAGGPPTTREAELKLRLRLVEEEANILGRKIVELEVENRGLKAELDDLRGEEHAGASGTSFREQSESISELRQQLQLVEDEAELLRRNLADMEDQNKKITNEVNKYKFKAGTHESSRHNDSAKTEALQEELKAARMQINELSGKVMQLQYENRVLMSNMQRYDLASHLGIRGSPRDSDAESDPGKRESDDDSRPPHRKREGPIGGESDSEEVRNIRCLTPTRSLYSTEGRFLPKNFKDRQQMIDIRMEAERLSRTIDRLISDTSTIISEARIYVANGDFFGRMDEEDEGSRIREQELLYRINAQMKAFRKELQTFIDRLEVPKSDERGAEEPLSEPKPVLGAVASESAVPAQASKYELQCQHSRLKKKFEELNKLHGQKKDEWMKEKEALLRQVAEIQGGENRRILLDLKSVLEEVQSELKQEATRRSDLQQLYTRDRCAWELERAELKCRIALLEAKEDKYHCEKTSPDPKETLKREREEQKRLLADTHTAAMDLRKQLESSERGWGRDKGELLERFDTERKQWESQLKDMQRKIEELYHEVKARRESNVNGQEHGTCDEVLRVYLRPPVSESICLNGTTDQKPHCVSEPDAPERDEILYKQEGMNISTPRGHDPAFVDHFNNESFQETTGFHNNNNSTMCGNDKKKHTSALNAALKEIAKVSEELCSYQDEIRQKSNLSNHSNRTHSVSVLEEYEEAQNEKNKAGPRCEPSHEIPAFNPQWSGDLRVTEEENNRINWACMNMDTNDSFVNSADRRARPLLMKKEAPPVPPRTTSWYLTSPVTPQAMDHSVAEVNKPWEPQDSFSGRKCNSPLVLRTFGALLQENEGKIFTDSGIFTNVVPADSQCNIDCCHSRWSCDMSKFGSKSPTYQPVQKRYSDVNMLSFEKDDSSDYKSPEKPKFPNGPFQSTDSKRESNSYCSSAEIRGPTSGTPSLYTETSRPKKNETLTMKTAEFNRTLLQTDMGDEVDEDSLILAKLCSNAKPSGSNPSCTLSYTEKDNEKEYFYPQRKASAFSEYIPNQTRNSTGLNAQGVSNGGLVWFGSSNANGKPVSNEHHLRPSQLASCPPPTDSRSNYRVAEKIFRGYENSSSSRLNSNCGMRQQQNPKPGFAQDNSDNLTEFLDMLQIEHEAQVSQRLSPAPCRQPNMHNDVRLEIQEVSESSAVIVGKCRAHLISSLFQCAVETCKPLVTQPDRI</sequence>
<accession>A0A444UMV3</accession>
<proteinExistence type="predicted"/>
<keyword evidence="3 5" id="KW-0175">Coiled coil</keyword>
<feature type="region of interest" description="Disordered" evidence="6">
    <location>
        <begin position="620"/>
        <end position="666"/>
    </location>
</feature>
<feature type="compositionally biased region" description="Basic and acidic residues" evidence="6">
    <location>
        <begin position="625"/>
        <end position="646"/>
    </location>
</feature>
<feature type="domain" description="SOGA coiled-coil" evidence="7">
    <location>
        <begin position="520"/>
        <end position="607"/>
    </location>
</feature>
<evidence type="ECO:0000313" key="10">
    <source>
        <dbReference type="Proteomes" id="UP000289886"/>
    </source>
</evidence>
<reference evidence="9 10" key="1">
    <citation type="submission" date="2019-01" db="EMBL/GenBank/DDBJ databases">
        <title>Draft Genome and Complete Hox-Cluster Characterization of the Sterlet Sturgeon (Acipenser ruthenus).</title>
        <authorList>
            <person name="Wei Q."/>
        </authorList>
    </citation>
    <scope>NUCLEOTIDE SEQUENCE [LARGE SCALE GENOMIC DNA]</scope>
    <source>
        <strain evidence="9">WHYD16114868_AA</strain>
        <tissue evidence="9">Blood</tissue>
    </source>
</reference>
<evidence type="ECO:0000256" key="6">
    <source>
        <dbReference type="SAM" id="MobiDB-lite"/>
    </source>
</evidence>
<feature type="compositionally biased region" description="Polar residues" evidence="6">
    <location>
        <begin position="36"/>
        <end position="50"/>
    </location>
</feature>
<keyword evidence="4" id="KW-0472">Membrane</keyword>
<dbReference type="GO" id="GO:0005615">
    <property type="term" value="C:extracellular space"/>
    <property type="evidence" value="ECO:0007669"/>
    <property type="project" value="InterPro"/>
</dbReference>
<protein>
    <submittedName>
        <fullName evidence="9">Protein SOGA3</fullName>
    </submittedName>
</protein>
<dbReference type="Pfam" id="PF14818">
    <property type="entry name" value="SOGA1-2-like_CC"/>
    <property type="match status" value="1"/>
</dbReference>
<feature type="compositionally biased region" description="Basic and acidic residues" evidence="6">
    <location>
        <begin position="1340"/>
        <end position="1352"/>
    </location>
</feature>
<dbReference type="GO" id="GO:0010506">
    <property type="term" value="P:regulation of autophagy"/>
    <property type="evidence" value="ECO:0007669"/>
    <property type="project" value="InterPro"/>
</dbReference>
<feature type="coiled-coil region" evidence="5">
    <location>
        <begin position="967"/>
        <end position="1001"/>
    </location>
</feature>
<feature type="region of interest" description="Disordered" evidence="6">
    <location>
        <begin position="1"/>
        <end position="168"/>
    </location>
</feature>
<gene>
    <name evidence="9" type="ORF">EOD39_11745</name>
</gene>
<evidence type="ECO:0000256" key="3">
    <source>
        <dbReference type="ARBA" id="ARBA00023054"/>
    </source>
</evidence>
<comment type="caution">
    <text evidence="9">The sequence shown here is derived from an EMBL/GenBank/DDBJ whole genome shotgun (WGS) entry which is preliminary data.</text>
</comment>
<feature type="region of interest" description="Disordered" evidence="6">
    <location>
        <begin position="1340"/>
        <end position="1396"/>
    </location>
</feature>
<feature type="compositionally biased region" description="Polar residues" evidence="6">
    <location>
        <begin position="1380"/>
        <end position="1390"/>
    </location>
</feature>
<dbReference type="InterPro" id="IPR027881">
    <property type="entry name" value="SOGA_CC"/>
</dbReference>
<comment type="subcellular location">
    <subcellularLocation>
        <location evidence="1">Membrane</location>
    </subcellularLocation>
</comment>
<feature type="compositionally biased region" description="Basic and acidic residues" evidence="6">
    <location>
        <begin position="372"/>
        <end position="391"/>
    </location>
</feature>
<keyword evidence="2" id="KW-0597">Phosphoprotein</keyword>
<dbReference type="InterPro" id="IPR027882">
    <property type="entry name" value="SOGA1/2-like_CC"/>
</dbReference>
<keyword evidence="10" id="KW-1185">Reference proteome</keyword>
<dbReference type="PANTHER" id="PTHR15742">
    <property type="entry name" value="GIRDIN"/>
    <property type="match status" value="1"/>
</dbReference>
<evidence type="ECO:0000313" key="9">
    <source>
        <dbReference type="EMBL" id="RXM36527.1"/>
    </source>
</evidence>
<feature type="region of interest" description="Disordered" evidence="6">
    <location>
        <begin position="372"/>
        <end position="402"/>
    </location>
</feature>